<dbReference type="NCBIfam" id="TIGR01537">
    <property type="entry name" value="portal_HK97"/>
    <property type="match status" value="1"/>
</dbReference>
<keyword evidence="2" id="KW-1133">Transmembrane helix</keyword>
<accession>A0A7Y6EG50</accession>
<protein>
    <submittedName>
        <fullName evidence="3">Phage portal protein</fullName>
    </submittedName>
</protein>
<keyword evidence="2" id="KW-0812">Transmembrane</keyword>
<dbReference type="Pfam" id="PF04860">
    <property type="entry name" value="Phage_portal"/>
    <property type="match status" value="1"/>
</dbReference>
<keyword evidence="2" id="KW-0472">Membrane</keyword>
<organism evidence="3 4">
    <name type="scientific">Sphingomonas zeae</name>
    <dbReference type="NCBI Taxonomy" id="1646122"/>
    <lineage>
        <taxon>Bacteria</taxon>
        <taxon>Pseudomonadati</taxon>
        <taxon>Pseudomonadota</taxon>
        <taxon>Alphaproteobacteria</taxon>
        <taxon>Sphingomonadales</taxon>
        <taxon>Sphingomonadaceae</taxon>
        <taxon>Sphingomonas</taxon>
    </lineage>
</organism>
<evidence type="ECO:0000256" key="2">
    <source>
        <dbReference type="SAM" id="Phobius"/>
    </source>
</evidence>
<proteinExistence type="predicted"/>
<sequence length="395" mass="42947">MSTENGDNFVRNQVTVAEVQDWRAASGRNALGLSAVWACVNLLAGTIASLPLVVYRTSRDGIRSVARDHALYRVLHDSPNYDDTATDFWEFAVAGLELQGNAYARISKTATGGIGSLVPLRPDTVTSRRLPGGEIEYSYSANGKKFTVPGSQMLHIRGPLGNSLSGASTLAVCRGSFDAAVSTDAAAASIFANGVRPSGILSAGENVALTKEQRETLETLLTDKFAGALKAGRPMLLDRGMKWQQLDLNPEDAQMLESRRFGVEEICRIFGVPPHMVGHTENSTSWGTGLEQQTLGFVKFSLRRRLKRIEQALEKQLLTDRDRAEGITIEFNLEGLLRGDSAGRASFYQSGLNNGWMTINEVRRLENLPPVPGGDEPRMQSQNVPITATGQPVKE</sequence>
<comment type="caution">
    <text evidence="3">The sequence shown here is derived from an EMBL/GenBank/DDBJ whole genome shotgun (WGS) entry which is preliminary data.</text>
</comment>
<keyword evidence="4" id="KW-1185">Reference proteome</keyword>
<evidence type="ECO:0000313" key="4">
    <source>
        <dbReference type="Proteomes" id="UP000536441"/>
    </source>
</evidence>
<dbReference type="InterPro" id="IPR006944">
    <property type="entry name" value="Phage/GTA_portal"/>
</dbReference>
<evidence type="ECO:0000313" key="3">
    <source>
        <dbReference type="EMBL" id="NUU45996.1"/>
    </source>
</evidence>
<evidence type="ECO:0000256" key="1">
    <source>
        <dbReference type="SAM" id="MobiDB-lite"/>
    </source>
</evidence>
<dbReference type="EMBL" id="JABMCH010000050">
    <property type="protein sequence ID" value="NUU45996.1"/>
    <property type="molecule type" value="Genomic_DNA"/>
</dbReference>
<reference evidence="3 4" key="1">
    <citation type="submission" date="2020-05" db="EMBL/GenBank/DDBJ databases">
        <title>Genome Sequencing of Type Strains.</title>
        <authorList>
            <person name="Lemaire J.F."/>
            <person name="Inderbitzin P."/>
            <person name="Gregorio O.A."/>
            <person name="Collins S.B."/>
            <person name="Wespe N."/>
            <person name="Knight-Connoni V."/>
        </authorList>
    </citation>
    <scope>NUCLEOTIDE SEQUENCE [LARGE SCALE GENOMIC DNA]</scope>
    <source>
        <strain evidence="3 4">DSM 100049</strain>
    </source>
</reference>
<feature type="compositionally biased region" description="Polar residues" evidence="1">
    <location>
        <begin position="379"/>
        <end position="395"/>
    </location>
</feature>
<dbReference type="InterPro" id="IPR006427">
    <property type="entry name" value="Portal_HK97"/>
</dbReference>
<name>A0A7Y6EG50_9SPHN</name>
<dbReference type="Proteomes" id="UP000536441">
    <property type="component" value="Unassembled WGS sequence"/>
</dbReference>
<dbReference type="AlphaFoldDB" id="A0A7Y6EG50"/>
<feature type="transmembrane region" description="Helical" evidence="2">
    <location>
        <begin position="35"/>
        <end position="55"/>
    </location>
</feature>
<gene>
    <name evidence="3" type="ORF">HP438_03270</name>
</gene>
<feature type="region of interest" description="Disordered" evidence="1">
    <location>
        <begin position="367"/>
        <end position="395"/>
    </location>
</feature>